<evidence type="ECO:0000313" key="1">
    <source>
        <dbReference type="EMBL" id="MFC3156788.1"/>
    </source>
</evidence>
<dbReference type="Proteomes" id="UP001595548">
    <property type="component" value="Unassembled WGS sequence"/>
</dbReference>
<protein>
    <submittedName>
        <fullName evidence="1">PA3496 family putative envelope integrity protein</fullName>
    </submittedName>
</protein>
<accession>A0ABV7HVE9</accession>
<sequence>MSVDHDDDTLLDDDVDSDTSITTAKENSLRQLAIRRQLEDRLERRRLKDELGCDELWELGY</sequence>
<keyword evidence="2" id="KW-1185">Reference proteome</keyword>
<organism evidence="1 2">
    <name type="scientific">Gilvimarinus japonicus</name>
    <dbReference type="NCBI Taxonomy" id="1796469"/>
    <lineage>
        <taxon>Bacteria</taxon>
        <taxon>Pseudomonadati</taxon>
        <taxon>Pseudomonadota</taxon>
        <taxon>Gammaproteobacteria</taxon>
        <taxon>Cellvibrionales</taxon>
        <taxon>Cellvibrionaceae</taxon>
        <taxon>Gilvimarinus</taxon>
    </lineage>
</organism>
<name>A0ABV7HVE9_9GAMM</name>
<dbReference type="InterPro" id="IPR058059">
    <property type="entry name" value="PA3496-like"/>
</dbReference>
<gene>
    <name evidence="1" type="ORF">ACFOEB_16380</name>
</gene>
<dbReference type="EMBL" id="JBHRTL010000031">
    <property type="protein sequence ID" value="MFC3156788.1"/>
    <property type="molecule type" value="Genomic_DNA"/>
</dbReference>
<comment type="caution">
    <text evidence="1">The sequence shown here is derived from an EMBL/GenBank/DDBJ whole genome shotgun (WGS) entry which is preliminary data.</text>
</comment>
<evidence type="ECO:0000313" key="2">
    <source>
        <dbReference type="Proteomes" id="UP001595548"/>
    </source>
</evidence>
<dbReference type="NCBIfam" id="NF046101">
    <property type="entry name" value="PA3496_fam"/>
    <property type="match status" value="1"/>
</dbReference>
<reference evidence="2" key="1">
    <citation type="journal article" date="2019" name="Int. J. Syst. Evol. Microbiol.">
        <title>The Global Catalogue of Microorganisms (GCM) 10K type strain sequencing project: providing services to taxonomists for standard genome sequencing and annotation.</title>
        <authorList>
            <consortium name="The Broad Institute Genomics Platform"/>
            <consortium name="The Broad Institute Genome Sequencing Center for Infectious Disease"/>
            <person name="Wu L."/>
            <person name="Ma J."/>
        </authorList>
    </citation>
    <scope>NUCLEOTIDE SEQUENCE [LARGE SCALE GENOMIC DNA]</scope>
    <source>
        <strain evidence="2">KCTC 52141</strain>
    </source>
</reference>
<proteinExistence type="predicted"/>
<dbReference type="RefSeq" id="WP_339615927.1">
    <property type="nucleotide sequence ID" value="NZ_AP031500.1"/>
</dbReference>